<keyword evidence="7" id="KW-0067">ATP-binding</keyword>
<dbReference type="Pfam" id="PF07730">
    <property type="entry name" value="HisKA_3"/>
    <property type="match status" value="1"/>
</dbReference>
<evidence type="ECO:0000256" key="7">
    <source>
        <dbReference type="ARBA" id="ARBA00022840"/>
    </source>
</evidence>
<reference evidence="12" key="1">
    <citation type="journal article" date="2019" name="Int. J. Syst. Evol. Microbiol.">
        <title>The Global Catalogue of Microorganisms (GCM) 10K type strain sequencing project: providing services to taxonomists for standard genome sequencing and annotation.</title>
        <authorList>
            <consortium name="The Broad Institute Genomics Platform"/>
            <consortium name="The Broad Institute Genome Sequencing Center for Infectious Disease"/>
            <person name="Wu L."/>
            <person name="Ma J."/>
        </authorList>
    </citation>
    <scope>NUCLEOTIDE SEQUENCE [LARGE SCALE GENOMIC DNA]</scope>
    <source>
        <strain evidence="12">JCM 16702</strain>
    </source>
</reference>
<evidence type="ECO:0000256" key="2">
    <source>
        <dbReference type="ARBA" id="ARBA00012438"/>
    </source>
</evidence>
<feature type="transmembrane region" description="Helical" evidence="9">
    <location>
        <begin position="48"/>
        <end position="69"/>
    </location>
</feature>
<dbReference type="Gene3D" id="3.30.565.10">
    <property type="entry name" value="Histidine kinase-like ATPase, C-terminal domain"/>
    <property type="match status" value="1"/>
</dbReference>
<evidence type="ECO:0000256" key="1">
    <source>
        <dbReference type="ARBA" id="ARBA00000085"/>
    </source>
</evidence>
<dbReference type="PANTHER" id="PTHR24421">
    <property type="entry name" value="NITRATE/NITRITE SENSOR PROTEIN NARX-RELATED"/>
    <property type="match status" value="1"/>
</dbReference>
<gene>
    <name evidence="11" type="ORF">GCM10022214_05310</name>
</gene>
<dbReference type="InterPro" id="IPR011712">
    <property type="entry name" value="Sig_transdc_His_kin_sub3_dim/P"/>
</dbReference>
<comment type="caution">
    <text evidence="11">The sequence shown here is derived from an EMBL/GenBank/DDBJ whole genome shotgun (WGS) entry which is preliminary data.</text>
</comment>
<evidence type="ECO:0000313" key="11">
    <source>
        <dbReference type="EMBL" id="GAA4056579.1"/>
    </source>
</evidence>
<keyword evidence="12" id="KW-1185">Reference proteome</keyword>
<dbReference type="EC" id="2.7.13.3" evidence="2"/>
<keyword evidence="5" id="KW-0547">Nucleotide-binding</keyword>
<evidence type="ECO:0000256" key="5">
    <source>
        <dbReference type="ARBA" id="ARBA00022741"/>
    </source>
</evidence>
<keyword evidence="4" id="KW-0808">Transferase</keyword>
<keyword evidence="3" id="KW-0597">Phosphoprotein</keyword>
<evidence type="ECO:0000256" key="3">
    <source>
        <dbReference type="ARBA" id="ARBA00022553"/>
    </source>
</evidence>
<dbReference type="Gene3D" id="1.20.5.1930">
    <property type="match status" value="1"/>
</dbReference>
<accession>A0ABP7V0A5</accession>
<dbReference type="GO" id="GO:0016301">
    <property type="term" value="F:kinase activity"/>
    <property type="evidence" value="ECO:0007669"/>
    <property type="project" value="UniProtKB-KW"/>
</dbReference>
<protein>
    <recommendedName>
        <fullName evidence="2">histidine kinase</fullName>
        <ecNumber evidence="2">2.7.13.3</ecNumber>
    </recommendedName>
</protein>
<keyword evidence="9" id="KW-0812">Transmembrane</keyword>
<evidence type="ECO:0000259" key="10">
    <source>
        <dbReference type="Pfam" id="PF07730"/>
    </source>
</evidence>
<dbReference type="InterPro" id="IPR036890">
    <property type="entry name" value="HATPase_C_sf"/>
</dbReference>
<proteinExistence type="predicted"/>
<evidence type="ECO:0000256" key="9">
    <source>
        <dbReference type="SAM" id="Phobius"/>
    </source>
</evidence>
<comment type="catalytic activity">
    <reaction evidence="1">
        <text>ATP + protein L-histidine = ADP + protein N-phospho-L-histidine.</text>
        <dbReference type="EC" id="2.7.13.3"/>
    </reaction>
</comment>
<feature type="transmembrane region" description="Helical" evidence="9">
    <location>
        <begin position="105"/>
        <end position="125"/>
    </location>
</feature>
<keyword evidence="8" id="KW-0902">Two-component regulatory system</keyword>
<keyword evidence="6 11" id="KW-0418">Kinase</keyword>
<name>A0ABP7V0A5_9ACTN</name>
<organism evidence="11 12">
    <name type="scientific">Actinomadura miaoliensis</name>
    <dbReference type="NCBI Taxonomy" id="430685"/>
    <lineage>
        <taxon>Bacteria</taxon>
        <taxon>Bacillati</taxon>
        <taxon>Actinomycetota</taxon>
        <taxon>Actinomycetes</taxon>
        <taxon>Streptosporangiales</taxon>
        <taxon>Thermomonosporaceae</taxon>
        <taxon>Actinomadura</taxon>
    </lineage>
</organism>
<evidence type="ECO:0000256" key="8">
    <source>
        <dbReference type="ARBA" id="ARBA00023012"/>
    </source>
</evidence>
<sequence>MILGMGALTATSLWGQAGGSLLGLDVAVAAVSLLAALAQLWWPVSGALAATLLAAASPAASPAATLGALQAAQHRRLPVAAAVAAAGIAAHLVQGLWRPPPGISLGWWLLLICAAYGALLGWGALARSRRALLISLRERAHRAEAEQGRRIAEARMAERRRLAREMHDVLAHRLTLVATHAGALEYRPDSSPEQLARAAGVVRTGVHQALEELRQVIGLLREEDDGHDEPAPQPTLADLPRLVTEARQAGQPVRLRDEVADPAALPAGAARTVYRVAQEGLTNARKHAPNQPVQVLLRGGPGTRLLIDIRNPLPAAEQAPAAPGGGLGLVGLTERVRLAGGQLDHQITGGQFRLRAWLPWPG</sequence>
<feature type="transmembrane region" description="Helical" evidence="9">
    <location>
        <begin position="21"/>
        <end position="42"/>
    </location>
</feature>
<feature type="transmembrane region" description="Helical" evidence="9">
    <location>
        <begin position="76"/>
        <end position="93"/>
    </location>
</feature>
<evidence type="ECO:0000256" key="4">
    <source>
        <dbReference type="ARBA" id="ARBA00022679"/>
    </source>
</evidence>
<dbReference type="Proteomes" id="UP001500683">
    <property type="component" value="Unassembled WGS sequence"/>
</dbReference>
<dbReference type="PANTHER" id="PTHR24421:SF10">
    <property type="entry name" value="NITRATE_NITRITE SENSOR PROTEIN NARQ"/>
    <property type="match status" value="1"/>
</dbReference>
<keyword evidence="9" id="KW-1133">Transmembrane helix</keyword>
<keyword evidence="9" id="KW-0472">Membrane</keyword>
<evidence type="ECO:0000313" key="12">
    <source>
        <dbReference type="Proteomes" id="UP001500683"/>
    </source>
</evidence>
<dbReference type="InterPro" id="IPR050482">
    <property type="entry name" value="Sensor_HK_TwoCompSys"/>
</dbReference>
<feature type="domain" description="Signal transduction histidine kinase subgroup 3 dimerisation and phosphoacceptor" evidence="10">
    <location>
        <begin position="158"/>
        <end position="224"/>
    </location>
</feature>
<dbReference type="EMBL" id="BAAAZG010000001">
    <property type="protein sequence ID" value="GAA4056579.1"/>
    <property type="molecule type" value="Genomic_DNA"/>
</dbReference>
<evidence type="ECO:0000256" key="6">
    <source>
        <dbReference type="ARBA" id="ARBA00022777"/>
    </source>
</evidence>
<dbReference type="SUPFAM" id="SSF55874">
    <property type="entry name" value="ATPase domain of HSP90 chaperone/DNA topoisomerase II/histidine kinase"/>
    <property type="match status" value="1"/>
</dbReference>